<keyword evidence="4" id="KW-0853">WD repeat</keyword>
<evidence type="ECO:0000259" key="12">
    <source>
        <dbReference type="PROSITE" id="PS50802"/>
    </source>
</evidence>
<evidence type="ECO:0000259" key="11">
    <source>
        <dbReference type="PROSITE" id="PS50011"/>
    </source>
</evidence>
<evidence type="ECO:0000256" key="3">
    <source>
        <dbReference type="ARBA" id="ARBA00022527"/>
    </source>
</evidence>
<dbReference type="InterPro" id="IPR003323">
    <property type="entry name" value="OTU_dom"/>
</dbReference>
<feature type="region of interest" description="Disordered" evidence="10">
    <location>
        <begin position="1797"/>
        <end position="1816"/>
    </location>
</feature>
<reference evidence="13 14" key="2">
    <citation type="submission" date="2018-11" db="EMBL/GenBank/DDBJ databases">
        <authorList>
            <consortium name="Pathogen Informatics"/>
        </authorList>
    </citation>
    <scope>NUCLEOTIDE SEQUENCE [LARGE SCALE GENOMIC DNA]</scope>
</reference>
<dbReference type="GO" id="GO:0045324">
    <property type="term" value="P:late endosome to vacuole transport"/>
    <property type="evidence" value="ECO:0007669"/>
    <property type="project" value="InterPro"/>
</dbReference>
<feature type="compositionally biased region" description="Polar residues" evidence="10">
    <location>
        <begin position="1806"/>
        <end position="1816"/>
    </location>
</feature>
<dbReference type="InterPro" id="IPR045162">
    <property type="entry name" value="Vps15-like"/>
</dbReference>
<organism evidence="15">
    <name type="scientific">Hydatigena taeniaeformis</name>
    <name type="common">Feline tapeworm</name>
    <name type="synonym">Taenia taeniaeformis</name>
    <dbReference type="NCBI Taxonomy" id="6205"/>
    <lineage>
        <taxon>Eukaryota</taxon>
        <taxon>Metazoa</taxon>
        <taxon>Spiralia</taxon>
        <taxon>Lophotrochozoa</taxon>
        <taxon>Platyhelminthes</taxon>
        <taxon>Cestoda</taxon>
        <taxon>Eucestoda</taxon>
        <taxon>Cyclophyllidea</taxon>
        <taxon>Taeniidae</taxon>
        <taxon>Hydatigera</taxon>
    </lineage>
</organism>
<dbReference type="PROSITE" id="PS50011">
    <property type="entry name" value="PROTEIN_KINASE_DOM"/>
    <property type="match status" value="1"/>
</dbReference>
<comment type="subcellular location">
    <subcellularLocation>
        <location evidence="1">Cytoplasmic vesicle</location>
        <location evidence="1">Autophagosome</location>
    </subcellularLocation>
</comment>
<dbReference type="InterPro" id="IPR001680">
    <property type="entry name" value="WD40_rpt"/>
</dbReference>
<dbReference type="Gene3D" id="3.90.70.80">
    <property type="match status" value="1"/>
</dbReference>
<evidence type="ECO:0000256" key="4">
    <source>
        <dbReference type="ARBA" id="ARBA00022574"/>
    </source>
</evidence>
<dbReference type="GO" id="GO:0071561">
    <property type="term" value="C:nucleus-vacuole junction"/>
    <property type="evidence" value="ECO:0007669"/>
    <property type="project" value="TreeGrafter"/>
</dbReference>
<evidence type="ECO:0000256" key="9">
    <source>
        <dbReference type="ARBA" id="ARBA00022840"/>
    </source>
</evidence>
<evidence type="ECO:0000256" key="8">
    <source>
        <dbReference type="ARBA" id="ARBA00022777"/>
    </source>
</evidence>
<dbReference type="GO" id="GO:0034272">
    <property type="term" value="C:phosphatidylinositol 3-kinase complex, class III, type II"/>
    <property type="evidence" value="ECO:0007669"/>
    <property type="project" value="TreeGrafter"/>
</dbReference>
<dbReference type="SUPFAM" id="SSF56112">
    <property type="entry name" value="Protein kinase-like (PK-like)"/>
    <property type="match status" value="1"/>
</dbReference>
<reference evidence="15" key="1">
    <citation type="submission" date="2016-04" db="UniProtKB">
        <authorList>
            <consortium name="WormBaseParasite"/>
        </authorList>
    </citation>
    <scope>IDENTIFICATION</scope>
</reference>
<dbReference type="STRING" id="6205.A0A0R3WJZ7"/>
<dbReference type="EMBL" id="UYWX01000159">
    <property type="protein sequence ID" value="VDM17326.1"/>
    <property type="molecule type" value="Genomic_DNA"/>
</dbReference>
<dbReference type="SUPFAM" id="SSF48371">
    <property type="entry name" value="ARM repeat"/>
    <property type="match status" value="1"/>
</dbReference>
<dbReference type="EC" id="2.7.11.1" evidence="2"/>
<evidence type="ECO:0000256" key="6">
    <source>
        <dbReference type="ARBA" id="ARBA00022737"/>
    </source>
</evidence>
<proteinExistence type="predicted"/>
<dbReference type="GO" id="GO:0004674">
    <property type="term" value="F:protein serine/threonine kinase activity"/>
    <property type="evidence" value="ECO:0007669"/>
    <property type="project" value="UniProtKB-KW"/>
</dbReference>
<feature type="domain" description="OTU" evidence="12">
    <location>
        <begin position="48"/>
        <end position="175"/>
    </location>
</feature>
<evidence type="ECO:0000256" key="7">
    <source>
        <dbReference type="ARBA" id="ARBA00022741"/>
    </source>
</evidence>
<dbReference type="Pfam" id="PF22956">
    <property type="entry name" value="VPS15-like_hel"/>
    <property type="match status" value="1"/>
</dbReference>
<dbReference type="OrthoDB" id="242910at2759"/>
<sequence>MNRRTSKRYRRSSSSSHSTSSSGSSYTRSSNEIGNSRAFRIQLAHRGLTLRSVPLDGNCLFSAFADQLTGDIRDHTQLRDRAVTYLRTHRHEMRPFCGDGSYKQMVRKLAVPGTYGDHMSIVALARVYGVDVIVHRLGQAPRLVARSCPSPSCTHPQIHLAYNESIEHYSSVRSRNGSPTGPAHVYMDLRRLSAMGNQVYGVTSPQVVGCEECLHELQNWFTFEEELRGSRLFKVAKVRDFITDKYVFIIRDFVDHSLTERLCTRPFLTVDEKRWITFQLLSAINQLHSSTNADSTPRCHGDIKSQNVLLTAWGWLLLADPAPFKSTLLPADNPSEFTYFFDSSRRRVCYLAPERFIDPLLSSVAGGGEAFASAPESLDLKGGIESTLGEEEEVTVGEVADEYLQAYDEDALSPQSLAEMGTQAIPLNDTITQFKESYLSEIDKATNMIGRLRLVPELYPHSASSTPPNVDATEKPLTENFIGCLKKPHLRPSMDLFSVGCVLLEMFTDGSVAFTLSDLLAYRRHQNTRIMKLLASVADPAARSLITELLSLHPEARGSAAHHLSTHRGGLFPEFFFSHLHPFMQSFLDPSMASPDARLRFIRSNLPNLISNLLNEPASARSAGSVILCNLITATLHLQYFNRANPVTSAHINEVSSINEVSGIPSEDGKMDALLCLSLLIKRIPSLRLFNRLWPHFVELLSDSRLHGSGVRCLALEGLIESLECATTIAIHGKGERRRDSEEEECVAVLSDTRFLNEFLLPYLSLLDLARLRVVNEREEEGGLDENLLGQTALSDVGTALRLIGTALPTRSVNKGKERVQAFLRERLVSLFSDDSAANFVRRSLIQSVTGLAALATFLGHTTSSDAILSHMVTLLNDKKDANLRAAFFNQVASLVSCFGPQSVTVLRPLLEQGLADPHETALVACLRALGYLERRRVLSAPITIVFLHRVLALTPYPAAHIRQACIAYVTAFARNGLKALTVAPNEPLDDHTIETTAIEGKNDIHVYRSHNCSIDLERFAGGKYGIATVYAHLFTREVAEGIFARPIGSNFTNDSVLLSALHSGLSHAFIETVVTTLFDVAAEFCCDDPSLTPISPRQLFIDLKEHLLDRQAARKTAKNCETPWYPVPSLSLTAFYSSSVQSDIVAEVLKRLRQHEMTDQAENQVLLLAPLLTGLCQSAADAAESVSRGSSVSAALRAPNQLVHVVPSLNGDLPKARLYPLPAVPSGVVCMRGPQKISSSCITSIIPKPSFVDIISSRIRKGRIPLPFNPPPNVVFARGLTVAGSSTPKLIAEDSQDSFVSLRISNGSLSGGGRSLHAASQVALIPPQLRCGVAECPTWTLGSGHTWPCLRLLVHVHEHMPGHLSLALHPSGRLLASCSSGDGLVKFWDCGRTVHASSSQLMTSTDEFVERVASEDDETAPENSDDSMATVGMERNDESDVVDVDTFAGRSFPSRSLSSYSVRQPQESLDTKQSCRYLVWTEGGSSVATLVNSSAIHLVDDSVSCLRSLYPLQTAHHGRATYLTAPAIAFCGDAEGPLRSYMSSGTDQNLLVYSTTSGNIVGQDVRVKEPVWWLKQDRMHGLITCLAVHSGHTWLAAGTLHSHVVVWDLRYRRAISYFILPHNTKTSMGFTRLQLYDWNRQTAHSTLICAATGHHNEVVLFDLDDSNPRQASTACVAATWTQANEESKPLTENTVCQLPRRGVLSLLLLPSQSTSSSSPSTAISGTVNIAAALPTLVTGGHDARLRCWSFAQPDTSSVLAWAGSEEIYRPHVSFSEKLVDGVRVVTEVESMEDCLQQQQQRGRQSSAFTTPKSGRSETYFSPLDVGDVTVGHTNGISDLTLISPTPGRVFLVSAGMNGVIKFWR</sequence>
<dbReference type="GO" id="GO:0034271">
    <property type="term" value="C:phosphatidylinositol 3-kinase complex, class III, type I"/>
    <property type="evidence" value="ECO:0007669"/>
    <property type="project" value="TreeGrafter"/>
</dbReference>
<dbReference type="PROSITE" id="PS50802">
    <property type="entry name" value="OTU"/>
    <property type="match status" value="1"/>
</dbReference>
<evidence type="ECO:0000256" key="5">
    <source>
        <dbReference type="ARBA" id="ARBA00022679"/>
    </source>
</evidence>
<dbReference type="Gene3D" id="1.10.510.10">
    <property type="entry name" value="Transferase(Phosphotransferase) domain 1"/>
    <property type="match status" value="2"/>
</dbReference>
<dbReference type="PANTHER" id="PTHR17583">
    <property type="entry name" value="PHOSPHOINOSITIDE 3-KINASE REGULATORY SUBUNIT 4"/>
    <property type="match status" value="1"/>
</dbReference>
<keyword evidence="5" id="KW-0808">Transferase</keyword>
<dbReference type="SUPFAM" id="SSF54001">
    <property type="entry name" value="Cysteine proteinases"/>
    <property type="match status" value="1"/>
</dbReference>
<feature type="domain" description="Protein kinase" evidence="11">
    <location>
        <begin position="91"/>
        <end position="584"/>
    </location>
</feature>
<name>A0A0R3WJZ7_HYDTA</name>
<keyword evidence="6" id="KW-0677">Repeat</keyword>
<dbReference type="SMART" id="SM00220">
    <property type="entry name" value="S_TKc"/>
    <property type="match status" value="1"/>
</dbReference>
<dbReference type="InterPro" id="IPR038765">
    <property type="entry name" value="Papain-like_cys_pep_sf"/>
</dbReference>
<dbReference type="GO" id="GO:0006623">
    <property type="term" value="P:protein targeting to vacuole"/>
    <property type="evidence" value="ECO:0007669"/>
    <property type="project" value="TreeGrafter"/>
</dbReference>
<keyword evidence="3" id="KW-0723">Serine/threonine-protein kinase</keyword>
<gene>
    <name evidence="13" type="ORF">TTAC_LOCUS1024</name>
</gene>
<dbReference type="InterPro" id="IPR036322">
    <property type="entry name" value="WD40_repeat_dom_sf"/>
</dbReference>
<evidence type="ECO:0000313" key="13">
    <source>
        <dbReference type="EMBL" id="VDM17326.1"/>
    </source>
</evidence>
<dbReference type="Gene3D" id="1.25.10.10">
    <property type="entry name" value="Leucine-rich Repeat Variant"/>
    <property type="match status" value="1"/>
</dbReference>
<evidence type="ECO:0000256" key="10">
    <source>
        <dbReference type="SAM" id="MobiDB-lite"/>
    </source>
</evidence>
<dbReference type="GO" id="GO:0005776">
    <property type="term" value="C:autophagosome"/>
    <property type="evidence" value="ECO:0007669"/>
    <property type="project" value="UniProtKB-SubCell"/>
</dbReference>
<protein>
    <recommendedName>
        <fullName evidence="2">non-specific serine/threonine protein kinase</fullName>
        <ecNumber evidence="2">2.7.11.1</ecNumber>
    </recommendedName>
</protein>
<feature type="compositionally biased region" description="Low complexity" evidence="10">
    <location>
        <begin position="12"/>
        <end position="30"/>
    </location>
</feature>
<dbReference type="PANTHER" id="PTHR17583:SF0">
    <property type="entry name" value="PHOSPHOINOSITIDE 3-KINASE REGULATORY SUBUNIT 4"/>
    <property type="match status" value="1"/>
</dbReference>
<evidence type="ECO:0000313" key="14">
    <source>
        <dbReference type="Proteomes" id="UP000274429"/>
    </source>
</evidence>
<dbReference type="Gene3D" id="2.130.10.10">
    <property type="entry name" value="YVTN repeat-like/Quinoprotein amine dehydrogenase"/>
    <property type="match status" value="2"/>
</dbReference>
<dbReference type="GO" id="GO:0005524">
    <property type="term" value="F:ATP binding"/>
    <property type="evidence" value="ECO:0007669"/>
    <property type="project" value="InterPro"/>
</dbReference>
<keyword evidence="8" id="KW-0418">Kinase</keyword>
<dbReference type="InterPro" id="IPR011989">
    <property type="entry name" value="ARM-like"/>
</dbReference>
<feature type="region of interest" description="Disordered" evidence="10">
    <location>
        <begin position="1"/>
        <end position="31"/>
    </location>
</feature>
<dbReference type="GO" id="GO:0005770">
    <property type="term" value="C:late endosome"/>
    <property type="evidence" value="ECO:0007669"/>
    <property type="project" value="TreeGrafter"/>
</dbReference>
<dbReference type="Proteomes" id="UP000274429">
    <property type="component" value="Unassembled WGS sequence"/>
</dbReference>
<dbReference type="Pfam" id="PF00400">
    <property type="entry name" value="WD40"/>
    <property type="match status" value="3"/>
</dbReference>
<dbReference type="InterPro" id="IPR015943">
    <property type="entry name" value="WD40/YVTN_repeat-like_dom_sf"/>
</dbReference>
<evidence type="ECO:0000256" key="2">
    <source>
        <dbReference type="ARBA" id="ARBA00012513"/>
    </source>
</evidence>
<evidence type="ECO:0000313" key="15">
    <source>
        <dbReference type="WBParaSite" id="TTAC_0000102301-mRNA-1"/>
    </source>
</evidence>
<dbReference type="InterPro" id="IPR016024">
    <property type="entry name" value="ARM-type_fold"/>
</dbReference>
<keyword evidence="7" id="KW-0547">Nucleotide-binding</keyword>
<dbReference type="GO" id="GO:0016236">
    <property type="term" value="P:macroautophagy"/>
    <property type="evidence" value="ECO:0007669"/>
    <property type="project" value="InterPro"/>
</dbReference>
<dbReference type="Pfam" id="PF02338">
    <property type="entry name" value="OTU"/>
    <property type="match status" value="1"/>
</dbReference>
<dbReference type="SMART" id="SM00320">
    <property type="entry name" value="WD40"/>
    <property type="match status" value="4"/>
</dbReference>
<dbReference type="SUPFAM" id="SSF50978">
    <property type="entry name" value="WD40 repeat-like"/>
    <property type="match status" value="1"/>
</dbReference>
<keyword evidence="9" id="KW-0067">ATP-binding</keyword>
<keyword evidence="14" id="KW-1185">Reference proteome</keyword>
<dbReference type="CDD" id="cd22756">
    <property type="entry name" value="OTU_OTUD3-like"/>
    <property type="match status" value="1"/>
</dbReference>
<accession>A0A0R3WJZ7</accession>
<dbReference type="WBParaSite" id="TTAC_0000102301-mRNA-1">
    <property type="protein sequence ID" value="TTAC_0000102301-mRNA-1"/>
    <property type="gene ID" value="TTAC_0000102301"/>
</dbReference>
<evidence type="ECO:0000256" key="1">
    <source>
        <dbReference type="ARBA" id="ARBA00004419"/>
    </source>
</evidence>
<dbReference type="InterPro" id="IPR011009">
    <property type="entry name" value="Kinase-like_dom_sf"/>
</dbReference>
<feature type="compositionally biased region" description="Basic residues" evidence="10">
    <location>
        <begin position="1"/>
        <end position="11"/>
    </location>
</feature>
<dbReference type="InterPro" id="IPR000719">
    <property type="entry name" value="Prot_kinase_dom"/>
</dbReference>
<dbReference type="InterPro" id="IPR055231">
    <property type="entry name" value="2AA_helical"/>
</dbReference>